<dbReference type="InterPro" id="IPR023170">
    <property type="entry name" value="HhH_base_excis_C"/>
</dbReference>
<dbReference type="GO" id="GO:0008270">
    <property type="term" value="F:zinc ion binding"/>
    <property type="evidence" value="ECO:0007669"/>
    <property type="project" value="InterPro"/>
</dbReference>
<dbReference type="CDD" id="cd00056">
    <property type="entry name" value="ENDO3c"/>
    <property type="match status" value="1"/>
</dbReference>
<evidence type="ECO:0000256" key="13">
    <source>
        <dbReference type="ARBA" id="ARBA00023204"/>
    </source>
</evidence>
<dbReference type="InterPro" id="IPR010316">
    <property type="entry name" value="AlkA_N"/>
</dbReference>
<dbReference type="EMBL" id="DVLP01000180">
    <property type="protein sequence ID" value="HIT75096.1"/>
    <property type="molecule type" value="Genomic_DNA"/>
</dbReference>
<comment type="caution">
    <text evidence="15">The sequence shown here is derived from an EMBL/GenBank/DDBJ whole genome shotgun (WGS) entry which is preliminary data.</text>
</comment>
<keyword evidence="13" id="KW-0234">DNA repair</keyword>
<evidence type="ECO:0000256" key="12">
    <source>
        <dbReference type="ARBA" id="ARBA00023163"/>
    </source>
</evidence>
<gene>
    <name evidence="15" type="ORF">IAA98_05895</name>
</gene>
<dbReference type="GO" id="GO:0006285">
    <property type="term" value="P:base-excision repair, AP site formation"/>
    <property type="evidence" value="ECO:0007669"/>
    <property type="project" value="TreeGrafter"/>
</dbReference>
<dbReference type="GO" id="GO:0043565">
    <property type="term" value="F:sequence-specific DNA binding"/>
    <property type="evidence" value="ECO:0007669"/>
    <property type="project" value="InterPro"/>
</dbReference>
<dbReference type="PANTHER" id="PTHR43003">
    <property type="entry name" value="DNA-3-METHYLADENINE GLYCOSYLASE"/>
    <property type="match status" value="1"/>
</dbReference>
<dbReference type="GO" id="GO:0008725">
    <property type="term" value="F:DNA-3-methyladenine glycosylase activity"/>
    <property type="evidence" value="ECO:0007669"/>
    <property type="project" value="TreeGrafter"/>
</dbReference>
<dbReference type="Pfam" id="PF06029">
    <property type="entry name" value="AlkA_N"/>
    <property type="match status" value="1"/>
</dbReference>
<dbReference type="AlphaFoldDB" id="A0A9D1GX57"/>
<dbReference type="SMART" id="SM01009">
    <property type="entry name" value="AlkA_N"/>
    <property type="match status" value="1"/>
</dbReference>
<keyword evidence="9" id="KW-0805">Transcription regulation</keyword>
<keyword evidence="11" id="KW-0010">Activator</keyword>
<dbReference type="SUPFAM" id="SSF48150">
    <property type="entry name" value="DNA-glycosylase"/>
    <property type="match status" value="1"/>
</dbReference>
<dbReference type="InterPro" id="IPR051912">
    <property type="entry name" value="Alkylbase_DNA_Glycosylase/TA"/>
</dbReference>
<dbReference type="GO" id="GO:0003700">
    <property type="term" value="F:DNA-binding transcription factor activity"/>
    <property type="evidence" value="ECO:0007669"/>
    <property type="project" value="InterPro"/>
</dbReference>
<proteinExistence type="predicted"/>
<dbReference type="InterPro" id="IPR037046">
    <property type="entry name" value="AlkA_N_sf"/>
</dbReference>
<dbReference type="Gene3D" id="3.30.310.20">
    <property type="entry name" value="DNA-3-methyladenine glycosylase AlkA, N-terminal domain"/>
    <property type="match status" value="1"/>
</dbReference>
<dbReference type="InterPro" id="IPR018060">
    <property type="entry name" value="HTH_AraC"/>
</dbReference>
<dbReference type="GO" id="GO:0032259">
    <property type="term" value="P:methylation"/>
    <property type="evidence" value="ECO:0007669"/>
    <property type="project" value="UniProtKB-KW"/>
</dbReference>
<dbReference type="Gene3D" id="1.10.10.60">
    <property type="entry name" value="Homeodomain-like"/>
    <property type="match status" value="1"/>
</dbReference>
<keyword evidence="4" id="KW-0489">Methyltransferase</keyword>
<evidence type="ECO:0000313" key="15">
    <source>
        <dbReference type="EMBL" id="HIT75096.1"/>
    </source>
</evidence>
<dbReference type="PANTHER" id="PTHR43003:SF13">
    <property type="entry name" value="DNA-3-METHYLADENINE GLYCOSYLASE 2"/>
    <property type="match status" value="1"/>
</dbReference>
<evidence type="ECO:0000256" key="3">
    <source>
        <dbReference type="ARBA" id="ARBA00012000"/>
    </source>
</evidence>
<dbReference type="InterPro" id="IPR035451">
    <property type="entry name" value="Ada-like_dom_sf"/>
</dbReference>
<evidence type="ECO:0000313" key="16">
    <source>
        <dbReference type="Proteomes" id="UP000886842"/>
    </source>
</evidence>
<dbReference type="InterPro" id="IPR004026">
    <property type="entry name" value="Ada_DNA_repair_Zn-bd"/>
</dbReference>
<accession>A0A9D1GX57</accession>
<evidence type="ECO:0000256" key="6">
    <source>
        <dbReference type="ARBA" id="ARBA00022723"/>
    </source>
</evidence>
<dbReference type="GO" id="GO:0043916">
    <property type="term" value="F:DNA-7-methylguanine glycosylase activity"/>
    <property type="evidence" value="ECO:0007669"/>
    <property type="project" value="TreeGrafter"/>
</dbReference>
<dbReference type="InterPro" id="IPR003265">
    <property type="entry name" value="HhH-GPD_domain"/>
</dbReference>
<dbReference type="GO" id="GO:0032993">
    <property type="term" value="C:protein-DNA complex"/>
    <property type="evidence" value="ECO:0007669"/>
    <property type="project" value="TreeGrafter"/>
</dbReference>
<dbReference type="EC" id="3.2.2.21" evidence="3"/>
<dbReference type="GO" id="GO:0005737">
    <property type="term" value="C:cytoplasm"/>
    <property type="evidence" value="ECO:0007669"/>
    <property type="project" value="TreeGrafter"/>
</dbReference>
<dbReference type="Pfam" id="PF02805">
    <property type="entry name" value="Ada_Zn_binding"/>
    <property type="match status" value="1"/>
</dbReference>
<evidence type="ECO:0000256" key="5">
    <source>
        <dbReference type="ARBA" id="ARBA00022679"/>
    </source>
</evidence>
<reference evidence="15" key="1">
    <citation type="submission" date="2020-10" db="EMBL/GenBank/DDBJ databases">
        <authorList>
            <person name="Gilroy R."/>
        </authorList>
    </citation>
    <scope>NUCLEOTIDE SEQUENCE</scope>
    <source>
        <strain evidence="15">ChiGjej1B1-24693</strain>
    </source>
</reference>
<name>A0A9D1GX57_9ACTN</name>
<dbReference type="Proteomes" id="UP000886842">
    <property type="component" value="Unassembled WGS sequence"/>
</dbReference>
<feature type="domain" description="HTH araC/xylS-type" evidence="14">
    <location>
        <begin position="94"/>
        <end position="192"/>
    </location>
</feature>
<keyword evidence="10" id="KW-0238">DNA-binding</keyword>
<keyword evidence="6" id="KW-0479">Metal-binding</keyword>
<evidence type="ECO:0000259" key="14">
    <source>
        <dbReference type="PROSITE" id="PS01124"/>
    </source>
</evidence>
<reference evidence="15" key="2">
    <citation type="journal article" date="2021" name="PeerJ">
        <title>Extensive microbial diversity within the chicken gut microbiome revealed by metagenomics and culture.</title>
        <authorList>
            <person name="Gilroy R."/>
            <person name="Ravi A."/>
            <person name="Getino M."/>
            <person name="Pursley I."/>
            <person name="Horton D.L."/>
            <person name="Alikhan N.F."/>
            <person name="Baker D."/>
            <person name="Gharbi K."/>
            <person name="Hall N."/>
            <person name="Watson M."/>
            <person name="Adriaenssens E.M."/>
            <person name="Foster-Nyarko E."/>
            <person name="Jarju S."/>
            <person name="Secka A."/>
            <person name="Antonio M."/>
            <person name="Oren A."/>
            <person name="Chaudhuri R.R."/>
            <person name="La Ragione R."/>
            <person name="Hildebrand F."/>
            <person name="Pallen M.J."/>
        </authorList>
    </citation>
    <scope>NUCLEOTIDE SEQUENCE</scope>
    <source>
        <strain evidence="15">ChiGjej1B1-24693</strain>
    </source>
</reference>
<organism evidence="15 16">
    <name type="scientific">Candidatus Avipropionibacterium avicola</name>
    <dbReference type="NCBI Taxonomy" id="2840701"/>
    <lineage>
        <taxon>Bacteria</taxon>
        <taxon>Bacillati</taxon>
        <taxon>Actinomycetota</taxon>
        <taxon>Actinomycetes</taxon>
        <taxon>Propionibacteriales</taxon>
        <taxon>Propionibacteriaceae</taxon>
        <taxon>Propionibacteriaceae incertae sedis</taxon>
        <taxon>Candidatus Avipropionibacterium</taxon>
    </lineage>
</organism>
<dbReference type="SUPFAM" id="SSF57884">
    <property type="entry name" value="Ada DNA repair protein, N-terminal domain (N-Ada 10)"/>
    <property type="match status" value="1"/>
</dbReference>
<protein>
    <recommendedName>
        <fullName evidence="3">DNA-3-methyladenine glycosylase II</fullName>
        <ecNumber evidence="3">3.2.2.21</ecNumber>
    </recommendedName>
</protein>
<dbReference type="GO" id="GO:0008168">
    <property type="term" value="F:methyltransferase activity"/>
    <property type="evidence" value="ECO:0007669"/>
    <property type="project" value="UniProtKB-KW"/>
</dbReference>
<dbReference type="InterPro" id="IPR018062">
    <property type="entry name" value="HTH_AraC-typ_CS"/>
</dbReference>
<dbReference type="SMART" id="SM00478">
    <property type="entry name" value="ENDO3c"/>
    <property type="match status" value="1"/>
</dbReference>
<dbReference type="SUPFAM" id="SSF55945">
    <property type="entry name" value="TATA-box binding protein-like"/>
    <property type="match status" value="1"/>
</dbReference>
<dbReference type="InterPro" id="IPR009057">
    <property type="entry name" value="Homeodomain-like_sf"/>
</dbReference>
<dbReference type="SUPFAM" id="SSF46689">
    <property type="entry name" value="Homeodomain-like"/>
    <property type="match status" value="1"/>
</dbReference>
<keyword evidence="12" id="KW-0804">Transcription</keyword>
<evidence type="ECO:0000256" key="7">
    <source>
        <dbReference type="ARBA" id="ARBA00022763"/>
    </source>
</evidence>
<evidence type="ECO:0000256" key="11">
    <source>
        <dbReference type="ARBA" id="ARBA00023159"/>
    </source>
</evidence>
<dbReference type="Gene3D" id="1.10.340.30">
    <property type="entry name" value="Hypothetical protein, domain 2"/>
    <property type="match status" value="1"/>
</dbReference>
<dbReference type="SMART" id="SM00342">
    <property type="entry name" value="HTH_ARAC"/>
    <property type="match status" value="1"/>
</dbReference>
<evidence type="ECO:0000256" key="1">
    <source>
        <dbReference type="ARBA" id="ARBA00000086"/>
    </source>
</evidence>
<dbReference type="Pfam" id="PF12833">
    <property type="entry name" value="HTH_18"/>
    <property type="match status" value="1"/>
</dbReference>
<dbReference type="FunFam" id="3.40.10.10:FF:000001">
    <property type="entry name" value="DNA-3-methyladenine glycosylase 2"/>
    <property type="match status" value="1"/>
</dbReference>
<keyword evidence="8" id="KW-0862">Zinc</keyword>
<comment type="cofactor">
    <cofactor evidence="2">
        <name>Zn(2+)</name>
        <dbReference type="ChEBI" id="CHEBI:29105"/>
    </cofactor>
</comment>
<sequence>MTETQTRTALDHESCYRAVSSRDVRFDGVFYTAVASTGIYCRPSCPARTPARRNVSFHPTAAAAQQAGYRACKRCRPDATPGSPEWDLTGGVAGRAMRMIADGVVDRDGVSGLAGRLGYSPRHLTRLLTAQLGAGPLALARAQRAHTARILIETTDLAISEIAFASGFDSIRQFNTTIRQVYGVAPSQLRGRRTSPGPSGELHLRLAVRQPFDGAALLAFLTPRTVTGVESVEGSSYRRTIRLPHGPAAVEVDLSRPDHVPATFVLSDVRDLPPAVERTRRLLDADADPVAVDAVLGADRLLAASVTAHPGLRVPGHVDGDELAVRAILGQQVSVAGARTTLGRLVLAYGEAFEPGWDGLTRLFPTAAALAAVDPQSLPLPRTRAGALHEVTSALATERIRLDRGADRDEVRTHLLAVPGIGPWTCDYIALRGLGDPDVWLPSDLGTRRGLQRLSAPSSTAVETNWRPWRSYAQLHLWTSLMTGA</sequence>
<evidence type="ECO:0000256" key="10">
    <source>
        <dbReference type="ARBA" id="ARBA00023125"/>
    </source>
</evidence>
<evidence type="ECO:0000256" key="9">
    <source>
        <dbReference type="ARBA" id="ARBA00023015"/>
    </source>
</evidence>
<comment type="catalytic activity">
    <reaction evidence="1">
        <text>Hydrolysis of alkylated DNA, releasing 3-methyladenine, 3-methylguanine, 7-methylguanine and 7-methyladenine.</text>
        <dbReference type="EC" id="3.2.2.21"/>
    </reaction>
</comment>
<evidence type="ECO:0000256" key="2">
    <source>
        <dbReference type="ARBA" id="ARBA00001947"/>
    </source>
</evidence>
<evidence type="ECO:0000256" key="8">
    <source>
        <dbReference type="ARBA" id="ARBA00022833"/>
    </source>
</evidence>
<keyword evidence="7" id="KW-0227">DNA damage</keyword>
<dbReference type="PROSITE" id="PS00041">
    <property type="entry name" value="HTH_ARAC_FAMILY_1"/>
    <property type="match status" value="1"/>
</dbReference>
<evidence type="ECO:0000256" key="4">
    <source>
        <dbReference type="ARBA" id="ARBA00022603"/>
    </source>
</evidence>
<dbReference type="Gene3D" id="1.10.1670.10">
    <property type="entry name" value="Helix-hairpin-Helix base-excision DNA repair enzymes (C-terminal)"/>
    <property type="match status" value="1"/>
</dbReference>
<dbReference type="GO" id="GO:0032131">
    <property type="term" value="F:alkylated DNA binding"/>
    <property type="evidence" value="ECO:0007669"/>
    <property type="project" value="TreeGrafter"/>
</dbReference>
<dbReference type="InterPro" id="IPR011257">
    <property type="entry name" value="DNA_glycosylase"/>
</dbReference>
<keyword evidence="5" id="KW-0808">Transferase</keyword>
<dbReference type="PROSITE" id="PS01124">
    <property type="entry name" value="HTH_ARAC_FAMILY_2"/>
    <property type="match status" value="1"/>
</dbReference>
<dbReference type="GO" id="GO:0006307">
    <property type="term" value="P:DNA alkylation repair"/>
    <property type="evidence" value="ECO:0007669"/>
    <property type="project" value="TreeGrafter"/>
</dbReference>
<dbReference type="Gene3D" id="3.40.10.10">
    <property type="entry name" value="DNA Methylphosphotriester Repair Domain"/>
    <property type="match status" value="1"/>
</dbReference>